<accession>A0A7I7SAU1</accession>
<keyword evidence="5" id="KW-0949">S-adenosyl-L-methionine</keyword>
<comment type="pathway">
    <text evidence="1">Cofactor biosynthesis; adenosylcobalamin biosynthesis.</text>
</comment>
<keyword evidence="3" id="KW-0489">Methyltransferase</keyword>
<proteinExistence type="predicted"/>
<dbReference type="InterPro" id="IPR014008">
    <property type="entry name" value="Cbl_synth_MTase_CbiT"/>
</dbReference>
<evidence type="ECO:0000256" key="5">
    <source>
        <dbReference type="ARBA" id="ARBA00022691"/>
    </source>
</evidence>
<dbReference type="GO" id="GO:0009236">
    <property type="term" value="P:cobalamin biosynthetic process"/>
    <property type="evidence" value="ECO:0007669"/>
    <property type="project" value="UniProtKB-UniPathway"/>
</dbReference>
<dbReference type="Proteomes" id="UP000193577">
    <property type="component" value="Unassembled WGS sequence"/>
</dbReference>
<dbReference type="NCBIfam" id="TIGR02469">
    <property type="entry name" value="CbiT"/>
    <property type="match status" value="1"/>
</dbReference>
<dbReference type="SUPFAM" id="SSF53335">
    <property type="entry name" value="S-adenosyl-L-methionine-dependent methyltransferases"/>
    <property type="match status" value="1"/>
</dbReference>
<reference evidence="6 7" key="1">
    <citation type="submission" date="2017-04" db="EMBL/GenBank/DDBJ databases">
        <title>The new phylogeny of genus Mycobacterium.</title>
        <authorList>
            <person name="Tortoli E."/>
            <person name="Trovato A."/>
            <person name="Cirillo D.M."/>
        </authorList>
    </citation>
    <scope>NUCLEOTIDE SEQUENCE [LARGE SCALE GENOMIC DNA]</scope>
    <source>
        <strain evidence="6 7">KCTC 19819</strain>
    </source>
</reference>
<evidence type="ECO:0000313" key="6">
    <source>
        <dbReference type="EMBL" id="OSC35252.1"/>
    </source>
</evidence>
<keyword evidence="7" id="KW-1185">Reference proteome</keyword>
<dbReference type="InterPro" id="IPR006365">
    <property type="entry name" value="Cbl_synth_CobL"/>
</dbReference>
<dbReference type="PANTHER" id="PTHR43182:SF1">
    <property type="entry name" value="COBALT-PRECORRIN-7 C(5)-METHYLTRANSFERASE"/>
    <property type="match status" value="1"/>
</dbReference>
<evidence type="ECO:0000256" key="4">
    <source>
        <dbReference type="ARBA" id="ARBA00022679"/>
    </source>
</evidence>
<dbReference type="AlphaFoldDB" id="A0A7I7SAU1"/>
<evidence type="ECO:0000313" key="7">
    <source>
        <dbReference type="Proteomes" id="UP000193577"/>
    </source>
</evidence>
<dbReference type="EMBL" id="NCXO01000005">
    <property type="protein sequence ID" value="OSC35252.1"/>
    <property type="molecule type" value="Genomic_DNA"/>
</dbReference>
<dbReference type="RefSeq" id="WP_085302342.1">
    <property type="nucleotide sequence ID" value="NZ_AP022594.1"/>
</dbReference>
<dbReference type="Gene3D" id="3.40.1010.10">
    <property type="entry name" value="Cobalt-precorrin-4 Transmethylase, Domain 1"/>
    <property type="match status" value="1"/>
</dbReference>
<dbReference type="NCBIfam" id="TIGR02467">
    <property type="entry name" value="CbiE"/>
    <property type="match status" value="1"/>
</dbReference>
<dbReference type="CDD" id="cd02440">
    <property type="entry name" value="AdoMet_MTases"/>
    <property type="match status" value="1"/>
</dbReference>
<dbReference type="InterPro" id="IPR012818">
    <property type="entry name" value="CbiE"/>
</dbReference>
<comment type="caution">
    <text evidence="6">The sequence shown here is derived from an EMBL/GenBank/DDBJ whole genome shotgun (WGS) entry which is preliminary data.</text>
</comment>
<sequence length="392" mass="41327">MSRIVVVGIGADGVDGLGAQARAELATARRIYGSRRQLDLLDGAVDATVHRWPSPLLPALPDLFDGAGDVHVLASGDPLLHGIGTTLIRLFGADRVTVVPHVSAVTLACARMGWAVAETEVISLVTAAPVTALRRGGQAIVLSAGASTPAALAELLESAGRGDSAFTVLEQLGGPAERRRDSDARAWAHEAPGDVDDLNVIAVRYLPDERVSALPDDAFDHDGQITKADIRALTLLALNPRPGQRLWDVGAGAGSIAVEWCRSWRQCTAVAFERDEQRRNRLSRNVDNFGVRVEVRGGAPAALADAPIPDAVFVGGGLTEPGLLHECLDALASGGRLVANAVTVESEAILAQAFSEYGGELRRFQHAQAAPLGSLTTWRAHHPITQWAVTVP</sequence>
<dbReference type="Pfam" id="PF00590">
    <property type="entry name" value="TP_methylase"/>
    <property type="match status" value="1"/>
</dbReference>
<organism evidence="6 7">
    <name type="scientific">Mycolicibacillus koreensis</name>
    <dbReference type="NCBI Taxonomy" id="1069220"/>
    <lineage>
        <taxon>Bacteria</taxon>
        <taxon>Bacillati</taxon>
        <taxon>Actinomycetota</taxon>
        <taxon>Actinomycetes</taxon>
        <taxon>Mycobacteriales</taxon>
        <taxon>Mycobacteriaceae</taxon>
        <taxon>Mycolicibacillus</taxon>
    </lineage>
</organism>
<dbReference type="InterPro" id="IPR035996">
    <property type="entry name" value="4pyrrol_Methylase_sf"/>
</dbReference>
<dbReference type="InterPro" id="IPR029063">
    <property type="entry name" value="SAM-dependent_MTases_sf"/>
</dbReference>
<dbReference type="CDD" id="cd11644">
    <property type="entry name" value="Precorrin-6Y-MT"/>
    <property type="match status" value="1"/>
</dbReference>
<evidence type="ECO:0000256" key="3">
    <source>
        <dbReference type="ARBA" id="ARBA00022603"/>
    </source>
</evidence>
<dbReference type="OrthoDB" id="9787825at2"/>
<dbReference type="InterPro" id="IPR050714">
    <property type="entry name" value="Cobalamin_biosynth_MTase"/>
</dbReference>
<dbReference type="InterPro" id="IPR000878">
    <property type="entry name" value="4pyrrol_Mease"/>
</dbReference>
<dbReference type="PANTHER" id="PTHR43182">
    <property type="entry name" value="COBALT-PRECORRIN-6B C(15)-METHYLTRANSFERASE (DECARBOXYLATING)"/>
    <property type="match status" value="1"/>
</dbReference>
<protein>
    <submittedName>
        <fullName evidence="6">Cobalamin biosynthesis bifunctional protein CbiET</fullName>
    </submittedName>
</protein>
<dbReference type="PIRSF" id="PIRSF036428">
    <property type="entry name" value="CobL"/>
    <property type="match status" value="1"/>
</dbReference>
<dbReference type="Gene3D" id="3.40.50.150">
    <property type="entry name" value="Vaccinia Virus protein VP39"/>
    <property type="match status" value="1"/>
</dbReference>
<keyword evidence="4" id="KW-0808">Transferase</keyword>
<gene>
    <name evidence="6" type="ORF">B8W67_03400</name>
</gene>
<dbReference type="SUPFAM" id="SSF53790">
    <property type="entry name" value="Tetrapyrrole methylase"/>
    <property type="match status" value="1"/>
</dbReference>
<evidence type="ECO:0000256" key="1">
    <source>
        <dbReference type="ARBA" id="ARBA00004953"/>
    </source>
</evidence>
<dbReference type="GO" id="GO:0032259">
    <property type="term" value="P:methylation"/>
    <property type="evidence" value="ECO:0007669"/>
    <property type="project" value="UniProtKB-KW"/>
</dbReference>
<keyword evidence="2" id="KW-0169">Cobalamin biosynthesis</keyword>
<dbReference type="GO" id="GO:0008276">
    <property type="term" value="F:protein methyltransferase activity"/>
    <property type="evidence" value="ECO:0007669"/>
    <property type="project" value="InterPro"/>
</dbReference>
<dbReference type="InterPro" id="IPR014777">
    <property type="entry name" value="4pyrrole_Mease_sub1"/>
</dbReference>
<evidence type="ECO:0000256" key="2">
    <source>
        <dbReference type="ARBA" id="ARBA00022573"/>
    </source>
</evidence>
<name>A0A7I7SAU1_9MYCO</name>